<sequence length="395" mass="44264">MNSIQSIASQDDLNQLTSIATNFATAILVFIACLFCYKLVHEATSGEAHLSKYLMATSDQQKLRVLVDTAEERQYLENPIYALLNEILMRFSQTLTADPGCDVIHPYPQPRLVPHPGGYVISLSNVKSATPDFSLAISRPGDEGNVMVILIEVKRLCCRDRLKNNFPSNPNAPDALPISWADKVLSAQEASVIFSENITQIMFQAWCGFACTKQEIIYHIFVSGIYFWLLEFNRPEGLMPFTVYHPSDFGFLGIYNELMPPTSQPKVLIAAQCIFDQPENPRLQFSAAWLKALRIACESGQITQAANAGIFSFANAQYDQEADHSRLKREQAETAIISWYLRIAKDADGLDEPQSETEESDSERPDLNYESDDSEDSTDETSDEEDGEVVGEWET</sequence>
<accession>A0ACD2ZZM9</accession>
<name>A0ACD2ZZM9_9AGAR</name>
<keyword evidence="2" id="KW-1185">Reference proteome</keyword>
<dbReference type="EMBL" id="ML209107">
    <property type="protein sequence ID" value="TFK59013.1"/>
    <property type="molecule type" value="Genomic_DNA"/>
</dbReference>
<evidence type="ECO:0000313" key="1">
    <source>
        <dbReference type="EMBL" id="TFK59013.1"/>
    </source>
</evidence>
<reference evidence="1 2" key="1">
    <citation type="journal article" date="2019" name="Nat. Ecol. Evol.">
        <title>Megaphylogeny resolves global patterns of mushroom evolution.</title>
        <authorList>
            <person name="Varga T."/>
            <person name="Krizsan K."/>
            <person name="Foldi C."/>
            <person name="Dima B."/>
            <person name="Sanchez-Garcia M."/>
            <person name="Sanchez-Ramirez S."/>
            <person name="Szollosi G.J."/>
            <person name="Szarkandi J.G."/>
            <person name="Papp V."/>
            <person name="Albert L."/>
            <person name="Andreopoulos W."/>
            <person name="Angelini C."/>
            <person name="Antonin V."/>
            <person name="Barry K.W."/>
            <person name="Bougher N.L."/>
            <person name="Buchanan P."/>
            <person name="Buyck B."/>
            <person name="Bense V."/>
            <person name="Catcheside P."/>
            <person name="Chovatia M."/>
            <person name="Cooper J."/>
            <person name="Damon W."/>
            <person name="Desjardin D."/>
            <person name="Finy P."/>
            <person name="Geml J."/>
            <person name="Haridas S."/>
            <person name="Hughes K."/>
            <person name="Justo A."/>
            <person name="Karasinski D."/>
            <person name="Kautmanova I."/>
            <person name="Kiss B."/>
            <person name="Kocsube S."/>
            <person name="Kotiranta H."/>
            <person name="LaButti K.M."/>
            <person name="Lechner B.E."/>
            <person name="Liimatainen K."/>
            <person name="Lipzen A."/>
            <person name="Lukacs Z."/>
            <person name="Mihaltcheva S."/>
            <person name="Morgado L.N."/>
            <person name="Niskanen T."/>
            <person name="Noordeloos M.E."/>
            <person name="Ohm R.A."/>
            <person name="Ortiz-Santana B."/>
            <person name="Ovrebo C."/>
            <person name="Racz N."/>
            <person name="Riley R."/>
            <person name="Savchenko A."/>
            <person name="Shiryaev A."/>
            <person name="Soop K."/>
            <person name="Spirin V."/>
            <person name="Szebenyi C."/>
            <person name="Tomsovsky M."/>
            <person name="Tulloss R.E."/>
            <person name="Uehling J."/>
            <person name="Grigoriev I.V."/>
            <person name="Vagvolgyi C."/>
            <person name="Papp T."/>
            <person name="Martin F.M."/>
            <person name="Miettinen O."/>
            <person name="Hibbett D.S."/>
            <person name="Nagy L.G."/>
        </authorList>
    </citation>
    <scope>NUCLEOTIDE SEQUENCE [LARGE SCALE GENOMIC DNA]</scope>
    <source>
        <strain evidence="1 2">NL-1719</strain>
    </source>
</reference>
<gene>
    <name evidence="1" type="ORF">BDN72DRAFT_966185</name>
</gene>
<proteinExistence type="predicted"/>
<protein>
    <submittedName>
        <fullName evidence="1">Uncharacterized protein</fullName>
    </submittedName>
</protein>
<organism evidence="1 2">
    <name type="scientific">Pluteus cervinus</name>
    <dbReference type="NCBI Taxonomy" id="181527"/>
    <lineage>
        <taxon>Eukaryota</taxon>
        <taxon>Fungi</taxon>
        <taxon>Dikarya</taxon>
        <taxon>Basidiomycota</taxon>
        <taxon>Agaricomycotina</taxon>
        <taxon>Agaricomycetes</taxon>
        <taxon>Agaricomycetidae</taxon>
        <taxon>Agaricales</taxon>
        <taxon>Pluteineae</taxon>
        <taxon>Pluteaceae</taxon>
        <taxon>Pluteus</taxon>
    </lineage>
</organism>
<dbReference type="Proteomes" id="UP000308600">
    <property type="component" value="Unassembled WGS sequence"/>
</dbReference>
<evidence type="ECO:0000313" key="2">
    <source>
        <dbReference type="Proteomes" id="UP000308600"/>
    </source>
</evidence>